<dbReference type="Gene3D" id="1.10.510.10">
    <property type="entry name" value="Transferase(Phosphotransferase) domain 1"/>
    <property type="match status" value="1"/>
</dbReference>
<sequence>MSSKFDYLERPEVIGRFFYRLSRATLRGRGYDPTVARASIEETTVFRGLSSRFAPDSTEVKALENFASAGWPIHKITINAPFSDGEKAVSRHDATLERHFLVGKPAFMGRSLVGRGTKAFVAYDMMNDRVIFIKNGWAARHSITTGVLYIPTLLGGGDMMFRAHQRAWEEAHILHGDVSAGNILIYDSADGPIGLLADWDLAKTQKELEKCLVTGTWPFMSACSQQFPDMPHTLADDLESFVHVLNWCLLKYIPTTWYTDRKSVAKYIASVYDFATAEDPEKGSSEKYFKIKYGELFVHLQTNHRINPSLRGLAELCRDHYYHLSLPDLRIDDGLKHIPAPSFRVPKSLRISQGLPSVCTPASDQQRDPPDASKSPLLTHHEMGALLLYTSCIEYWIKEEKYDGHDLILWDDQPSRSSNNPSTEPKDASGSDRSEGGSAQC</sequence>
<organism evidence="2 3">
    <name type="scientific">Dichomitus squalens</name>
    <dbReference type="NCBI Taxonomy" id="114155"/>
    <lineage>
        <taxon>Eukaryota</taxon>
        <taxon>Fungi</taxon>
        <taxon>Dikarya</taxon>
        <taxon>Basidiomycota</taxon>
        <taxon>Agaricomycotina</taxon>
        <taxon>Agaricomycetes</taxon>
        <taxon>Polyporales</taxon>
        <taxon>Polyporaceae</taxon>
        <taxon>Dichomitus</taxon>
    </lineage>
</organism>
<proteinExistence type="predicted"/>
<dbReference type="PANTHER" id="PTHR38248:SF2">
    <property type="entry name" value="FUNK1 11"/>
    <property type="match status" value="1"/>
</dbReference>
<gene>
    <name evidence="2" type="ORF">BD310DRAFT_906715</name>
</gene>
<protein>
    <submittedName>
        <fullName evidence="2">Uncharacterized protein</fullName>
    </submittedName>
</protein>
<reference evidence="2 3" key="1">
    <citation type="submission" date="2019-01" db="EMBL/GenBank/DDBJ databases">
        <title>Draft genome sequences of three monokaryotic isolates of the white-rot basidiomycete fungus Dichomitus squalens.</title>
        <authorList>
            <consortium name="DOE Joint Genome Institute"/>
            <person name="Lopez S.C."/>
            <person name="Andreopoulos B."/>
            <person name="Pangilinan J."/>
            <person name="Lipzen A."/>
            <person name="Riley R."/>
            <person name="Ahrendt S."/>
            <person name="Ng V."/>
            <person name="Barry K."/>
            <person name="Daum C."/>
            <person name="Grigoriev I.V."/>
            <person name="Hilden K.S."/>
            <person name="Makela M.R."/>
            <person name="de Vries R.P."/>
        </authorList>
    </citation>
    <scope>NUCLEOTIDE SEQUENCE [LARGE SCALE GENOMIC DNA]</scope>
    <source>
        <strain evidence="2 3">CBS 464.89</strain>
    </source>
</reference>
<dbReference type="PANTHER" id="PTHR38248">
    <property type="entry name" value="FUNK1 6"/>
    <property type="match status" value="1"/>
</dbReference>
<evidence type="ECO:0000313" key="3">
    <source>
        <dbReference type="Proteomes" id="UP000292082"/>
    </source>
</evidence>
<dbReference type="InterPro" id="IPR011009">
    <property type="entry name" value="Kinase-like_dom_sf"/>
</dbReference>
<dbReference type="SUPFAM" id="SSF56112">
    <property type="entry name" value="Protein kinase-like (PK-like)"/>
    <property type="match status" value="1"/>
</dbReference>
<feature type="region of interest" description="Disordered" evidence="1">
    <location>
        <begin position="409"/>
        <end position="441"/>
    </location>
</feature>
<dbReference type="AlphaFoldDB" id="A0A4Q9P1U3"/>
<feature type="compositionally biased region" description="Basic and acidic residues" evidence="1">
    <location>
        <begin position="424"/>
        <end position="435"/>
    </location>
</feature>
<evidence type="ECO:0000256" key="1">
    <source>
        <dbReference type="SAM" id="MobiDB-lite"/>
    </source>
</evidence>
<evidence type="ECO:0000313" key="2">
    <source>
        <dbReference type="EMBL" id="TBU58136.1"/>
    </source>
</evidence>
<feature type="region of interest" description="Disordered" evidence="1">
    <location>
        <begin position="356"/>
        <end position="377"/>
    </location>
</feature>
<dbReference type="EMBL" id="ML145128">
    <property type="protein sequence ID" value="TBU58136.1"/>
    <property type="molecule type" value="Genomic_DNA"/>
</dbReference>
<dbReference type="InterPro" id="IPR040976">
    <property type="entry name" value="Pkinase_fungal"/>
</dbReference>
<accession>A0A4Q9P1U3</accession>
<dbReference type="Proteomes" id="UP000292082">
    <property type="component" value="Unassembled WGS sequence"/>
</dbReference>
<keyword evidence="3" id="KW-1185">Reference proteome</keyword>
<dbReference type="Pfam" id="PF17667">
    <property type="entry name" value="Pkinase_fungal"/>
    <property type="match status" value="1"/>
</dbReference>
<name>A0A4Q9P1U3_9APHY</name>